<keyword evidence="3" id="KW-1185">Reference proteome</keyword>
<dbReference type="EMBL" id="SPLM01000037">
    <property type="protein sequence ID" value="TMW65564.1"/>
    <property type="molecule type" value="Genomic_DNA"/>
</dbReference>
<comment type="caution">
    <text evidence="2">The sequence shown here is derived from an EMBL/GenBank/DDBJ whole genome shotgun (WGS) entry which is preliminary data.</text>
</comment>
<reference evidence="2" key="1">
    <citation type="submission" date="2019-03" db="EMBL/GenBank/DDBJ databases">
        <title>Long read genome sequence of the mycoparasitic Pythium oligandrum ATCC 38472 isolated from sugarbeet rhizosphere.</title>
        <authorList>
            <person name="Gaulin E."/>
        </authorList>
    </citation>
    <scope>NUCLEOTIDE SEQUENCE</scope>
    <source>
        <strain evidence="2">ATCC 38472_TT</strain>
    </source>
</reference>
<accession>A0A8K1FLS9</accession>
<evidence type="ECO:0008006" key="4">
    <source>
        <dbReference type="Google" id="ProtNLM"/>
    </source>
</evidence>
<dbReference type="Pfam" id="PF13279">
    <property type="entry name" value="4HBT_2"/>
    <property type="match status" value="1"/>
</dbReference>
<dbReference type="SUPFAM" id="SSF54637">
    <property type="entry name" value="Thioesterase/thiol ester dehydrase-isomerase"/>
    <property type="match status" value="1"/>
</dbReference>
<sequence length="224" mass="25359">MVLRVFWNLGSGLLHHAVSKSAKAQPGMGVLSPVVWRARTGFLDCDINMHLNNSSFLYCMELARWHFAGAVGMLPTYFKNNLTLLVASQTIRYRHPIPPFHPYEIHTQVVHSDDDWMYLLQHFVCPTTGKMYAEGLCRATIRKGRNRVPWHKVYKDSTGLEITPNEQMPDVVKEFLDWDAASKVSMEAAEAVTRATASAKTRPSGVEKITMSWNSPQKSLDPKN</sequence>
<dbReference type="OrthoDB" id="265761at2759"/>
<evidence type="ECO:0000313" key="2">
    <source>
        <dbReference type="EMBL" id="TMW65564.1"/>
    </source>
</evidence>
<dbReference type="Gene3D" id="3.10.129.10">
    <property type="entry name" value="Hotdog Thioesterase"/>
    <property type="match status" value="1"/>
</dbReference>
<dbReference type="PANTHER" id="PTHR12475:SF4">
    <property type="entry name" value="PROTEIN THEM6"/>
    <property type="match status" value="1"/>
</dbReference>
<feature type="region of interest" description="Disordered" evidence="1">
    <location>
        <begin position="195"/>
        <end position="224"/>
    </location>
</feature>
<gene>
    <name evidence="2" type="ORF">Poli38472_008206</name>
</gene>
<evidence type="ECO:0000256" key="1">
    <source>
        <dbReference type="SAM" id="MobiDB-lite"/>
    </source>
</evidence>
<dbReference type="Proteomes" id="UP000794436">
    <property type="component" value="Unassembled WGS sequence"/>
</dbReference>
<dbReference type="InterPro" id="IPR051490">
    <property type="entry name" value="THEM6_lcsJ_thioesterase"/>
</dbReference>
<dbReference type="CDD" id="cd00586">
    <property type="entry name" value="4HBT"/>
    <property type="match status" value="1"/>
</dbReference>
<proteinExistence type="predicted"/>
<dbReference type="InterPro" id="IPR029069">
    <property type="entry name" value="HotDog_dom_sf"/>
</dbReference>
<dbReference type="AlphaFoldDB" id="A0A8K1FLS9"/>
<name>A0A8K1FLS9_PYTOL</name>
<evidence type="ECO:0000313" key="3">
    <source>
        <dbReference type="Proteomes" id="UP000794436"/>
    </source>
</evidence>
<organism evidence="2 3">
    <name type="scientific">Pythium oligandrum</name>
    <name type="common">Mycoparasitic fungus</name>
    <dbReference type="NCBI Taxonomy" id="41045"/>
    <lineage>
        <taxon>Eukaryota</taxon>
        <taxon>Sar</taxon>
        <taxon>Stramenopiles</taxon>
        <taxon>Oomycota</taxon>
        <taxon>Peronosporomycetes</taxon>
        <taxon>Pythiales</taxon>
        <taxon>Pythiaceae</taxon>
        <taxon>Pythium</taxon>
    </lineage>
</organism>
<dbReference type="PANTHER" id="PTHR12475">
    <property type="match status" value="1"/>
</dbReference>
<protein>
    <recommendedName>
        <fullName evidence="4">Thioesterase</fullName>
    </recommendedName>
</protein>